<protein>
    <submittedName>
        <fullName evidence="1">Uncharacterized protein</fullName>
    </submittedName>
</protein>
<name>A0A2P2E0M9_9LEPT</name>
<evidence type="ECO:0000313" key="1">
    <source>
        <dbReference type="EMBL" id="GBF50422.1"/>
    </source>
</evidence>
<dbReference type="Proteomes" id="UP000245133">
    <property type="component" value="Unassembled WGS sequence"/>
</dbReference>
<dbReference type="AlphaFoldDB" id="A0A2P2E0M9"/>
<sequence length="84" mass="9126">MVAAETWMEIWVVLEPKAFDAVIVCNVDDCVEVGVPEMTQVVLLIESPVGRFGFALHDVGLFPVKVGDKLAMAFPCVYTNGEPA</sequence>
<comment type="caution">
    <text evidence="1">The sequence shown here is derived from an EMBL/GenBank/DDBJ whole genome shotgun (WGS) entry which is preliminary data.</text>
</comment>
<proteinExistence type="predicted"/>
<accession>A0A2P2E0M9</accession>
<reference evidence="1 2" key="1">
    <citation type="submission" date="2018-02" db="EMBL/GenBank/DDBJ databases">
        <title>Novel Leptospira species isolated from soil and water in Japan.</title>
        <authorList>
            <person name="Nakao R."/>
            <person name="Masuzawa T."/>
        </authorList>
    </citation>
    <scope>NUCLEOTIDE SEQUENCE [LARGE SCALE GENOMIC DNA]</scope>
    <source>
        <strain evidence="1 2">YH101</strain>
    </source>
</reference>
<keyword evidence="2" id="KW-1185">Reference proteome</keyword>
<gene>
    <name evidence="1" type="ORF">LPTSP4_19470</name>
</gene>
<dbReference type="EMBL" id="BFBB01000004">
    <property type="protein sequence ID" value="GBF50422.1"/>
    <property type="molecule type" value="Genomic_DNA"/>
</dbReference>
<evidence type="ECO:0000313" key="2">
    <source>
        <dbReference type="Proteomes" id="UP000245133"/>
    </source>
</evidence>
<organism evidence="1 2">
    <name type="scientific">Leptospira ryugenii</name>
    <dbReference type="NCBI Taxonomy" id="1917863"/>
    <lineage>
        <taxon>Bacteria</taxon>
        <taxon>Pseudomonadati</taxon>
        <taxon>Spirochaetota</taxon>
        <taxon>Spirochaetia</taxon>
        <taxon>Leptospirales</taxon>
        <taxon>Leptospiraceae</taxon>
        <taxon>Leptospira</taxon>
    </lineage>
</organism>